<accession>A0A2J8L9Y8</accession>
<dbReference type="PANTHER" id="PTHR47189:SF1">
    <property type="entry name" value="MHC CLASS II TRANSACTIVATOR"/>
    <property type="match status" value="1"/>
</dbReference>
<feature type="non-terminal residue" evidence="3">
    <location>
        <position position="177"/>
    </location>
</feature>
<keyword evidence="2" id="KW-0677">Repeat</keyword>
<dbReference type="PRINTS" id="PR01719">
    <property type="entry name" value="MHCIIACTVATR"/>
</dbReference>
<gene>
    <name evidence="3" type="ORF">CK820_G0031164</name>
</gene>
<evidence type="ECO:0000256" key="1">
    <source>
        <dbReference type="ARBA" id="ARBA00022614"/>
    </source>
</evidence>
<evidence type="ECO:0000313" key="3">
    <source>
        <dbReference type="EMBL" id="PNI44070.1"/>
    </source>
</evidence>
<name>A0A2J8L9Y8_PANTR</name>
<dbReference type="Proteomes" id="UP000236370">
    <property type="component" value="Unassembled WGS sequence"/>
</dbReference>
<organism evidence="3 4">
    <name type="scientific">Pan troglodytes</name>
    <name type="common">Chimpanzee</name>
    <dbReference type="NCBI Taxonomy" id="9598"/>
    <lineage>
        <taxon>Eukaryota</taxon>
        <taxon>Metazoa</taxon>
        <taxon>Chordata</taxon>
        <taxon>Craniata</taxon>
        <taxon>Vertebrata</taxon>
        <taxon>Euteleostomi</taxon>
        <taxon>Mammalia</taxon>
        <taxon>Eutheria</taxon>
        <taxon>Euarchontoglires</taxon>
        <taxon>Primates</taxon>
        <taxon>Haplorrhini</taxon>
        <taxon>Catarrhini</taxon>
        <taxon>Hominidae</taxon>
        <taxon>Pan</taxon>
    </lineage>
</organism>
<dbReference type="PANTHER" id="PTHR47189">
    <property type="entry name" value="MHC CLASS II TRANSACTIVATOR"/>
    <property type="match status" value="1"/>
</dbReference>
<proteinExistence type="predicted"/>
<keyword evidence="1" id="KW-0433">Leucine-rich repeat</keyword>
<evidence type="ECO:0000313" key="4">
    <source>
        <dbReference type="Proteomes" id="UP000236370"/>
    </source>
</evidence>
<dbReference type="InterPro" id="IPR008095">
    <property type="entry name" value="MHC_II_transact"/>
</dbReference>
<dbReference type="AlphaFoldDB" id="A0A2J8L9Y8"/>
<sequence length="177" mass="19713">MELGPLEGGYLELLNSDADPVCLYHFYDQMDLAGEEEIELYSEPDTDTINCDQFSRLLCDMEGDEETREAYANIAELDQYVFQDSQLEGLSKDIFKHIGPDEVIGESMEMPAEVGQKSQKRPFPEELPADLKHWKPAEPPTVVTGSLLVGPVSDCSTLPCLPLPALFNQEPASGQMR</sequence>
<reference evidence="3 4" key="1">
    <citation type="submission" date="2017-12" db="EMBL/GenBank/DDBJ databases">
        <title>High-resolution comparative analysis of great ape genomes.</title>
        <authorList>
            <person name="Pollen A."/>
            <person name="Hastie A."/>
            <person name="Hormozdiari F."/>
            <person name="Dougherty M."/>
            <person name="Liu R."/>
            <person name="Chaisson M."/>
            <person name="Hoppe E."/>
            <person name="Hill C."/>
            <person name="Pang A."/>
            <person name="Hillier L."/>
            <person name="Baker C."/>
            <person name="Armstrong J."/>
            <person name="Shendure J."/>
            <person name="Paten B."/>
            <person name="Wilson R."/>
            <person name="Chao H."/>
            <person name="Schneider V."/>
            <person name="Ventura M."/>
            <person name="Kronenberg Z."/>
            <person name="Murali S."/>
            <person name="Gordon D."/>
            <person name="Cantsilieris S."/>
            <person name="Munson K."/>
            <person name="Nelson B."/>
            <person name="Raja A."/>
            <person name="Underwood J."/>
            <person name="Diekhans M."/>
            <person name="Fiddes I."/>
            <person name="Haussler D."/>
            <person name="Eichler E."/>
        </authorList>
    </citation>
    <scope>NUCLEOTIDE SEQUENCE [LARGE SCALE GENOMIC DNA]</scope>
    <source>
        <strain evidence="3">Yerkes chimp pedigree #C0471</strain>
    </source>
</reference>
<protein>
    <submittedName>
        <fullName evidence="3">CIITA isoform 12</fullName>
    </submittedName>
</protein>
<evidence type="ECO:0000256" key="2">
    <source>
        <dbReference type="ARBA" id="ARBA00022737"/>
    </source>
</evidence>
<dbReference type="EMBL" id="NBAG03000299">
    <property type="protein sequence ID" value="PNI44070.1"/>
    <property type="molecule type" value="Genomic_DNA"/>
</dbReference>
<dbReference type="GO" id="GO:0005524">
    <property type="term" value="F:ATP binding"/>
    <property type="evidence" value="ECO:0007669"/>
    <property type="project" value="InterPro"/>
</dbReference>
<comment type="caution">
    <text evidence="3">The sequence shown here is derived from an EMBL/GenBank/DDBJ whole genome shotgun (WGS) entry which is preliminary data.</text>
</comment>
<dbReference type="GO" id="GO:0006355">
    <property type="term" value="P:regulation of DNA-templated transcription"/>
    <property type="evidence" value="ECO:0007669"/>
    <property type="project" value="InterPro"/>
</dbReference>